<feature type="transmembrane region" description="Helical" evidence="13">
    <location>
        <begin position="334"/>
        <end position="354"/>
    </location>
</feature>
<evidence type="ECO:0000256" key="2">
    <source>
        <dbReference type="ARBA" id="ARBA00004687"/>
    </source>
</evidence>
<dbReference type="EMBL" id="JAYMGO010000024">
    <property type="protein sequence ID" value="KAL1248158.1"/>
    <property type="molecule type" value="Genomic_DNA"/>
</dbReference>
<reference evidence="14 15" key="1">
    <citation type="submission" date="2023-09" db="EMBL/GenBank/DDBJ databases">
        <authorList>
            <person name="Wang M."/>
        </authorList>
    </citation>
    <scope>NUCLEOTIDE SEQUENCE [LARGE SCALE GENOMIC DNA]</scope>
    <source>
        <strain evidence="14">GT-2023</strain>
        <tissue evidence="14">Liver</tissue>
    </source>
</reference>
<evidence type="ECO:0000313" key="15">
    <source>
        <dbReference type="Proteomes" id="UP001558613"/>
    </source>
</evidence>
<keyword evidence="6 13" id="KW-0808">Transferase</keyword>
<evidence type="ECO:0000256" key="7">
    <source>
        <dbReference type="ARBA" id="ARBA00022692"/>
    </source>
</evidence>
<evidence type="ECO:0000256" key="9">
    <source>
        <dbReference type="ARBA" id="ARBA00022989"/>
    </source>
</evidence>
<comment type="caution">
    <text evidence="14">The sequence shown here is derived from an EMBL/GenBank/DDBJ whole genome shotgun (WGS) entry which is preliminary data.</text>
</comment>
<keyword evidence="9 13" id="KW-1133">Transmembrane helix</keyword>
<gene>
    <name evidence="14" type="ORF">QQF64_021476</name>
</gene>
<evidence type="ECO:0000313" key="14">
    <source>
        <dbReference type="EMBL" id="KAL1248158.1"/>
    </source>
</evidence>
<evidence type="ECO:0000256" key="13">
    <source>
        <dbReference type="RuleBase" id="RU365064"/>
    </source>
</evidence>
<comment type="caution">
    <text evidence="13">Lacks conserved residue(s) required for the propagation of feature annotation.</text>
</comment>
<keyword evidence="5 13" id="KW-0328">Glycosyltransferase</keyword>
<keyword evidence="10 13" id="KW-0472">Membrane</keyword>
<accession>A0ABR3L5P2</accession>
<evidence type="ECO:0000256" key="4">
    <source>
        <dbReference type="ARBA" id="ARBA00022502"/>
    </source>
</evidence>
<keyword evidence="15" id="KW-1185">Reference proteome</keyword>
<sequence length="407" mass="46347">MDARLCVMFIAALLIRLVLLCFGVYQDQNLQLKYTDVDYHVFTDASRFITQGQSPYNRSTFRYTPALALILTPNVLLSAHFGKLLFVACDLLSALLLFRLLVLRGASRSSACVCCGLWLFNPLPIGVSTRGNAESLLAVLVLSTLLCLESRRRTSAALLFGLSVHMKIYPFTYALPIALSLAGTPSRGRGPVRNLLRCFSKDLLRFAAVSGSVFFGLNAVFYYVYGWDFLQESYLYHLTRRDIRHNFSPYFYMLYVTAERHWSGALALVCFLPQLLLLSLSSLAFRSDLPFCCFIHTAVFVSFNKVCTSQYFLWYLCLLPLVLPRLTLSLRRGLGLLLLWFVGQALWLSPAYYLEFEDPQRPSKRKQTDRHIYCLVEALMTAVLELKSAEWEQTCLMNIIYTSEGFV</sequence>
<dbReference type="PANTHER" id="PTHR12886:SF0">
    <property type="entry name" value="GPI MANNOSYLTRANSFERASE 1"/>
    <property type="match status" value="1"/>
</dbReference>
<protein>
    <recommendedName>
        <fullName evidence="12 13">GPI alpha-1,4-mannosyltransferase I, catalytic subunit</fullName>
        <ecNumber evidence="13">2.4.1.-</ecNumber>
    </recommendedName>
    <alternativeName>
        <fullName evidence="13">GPI mannosyltransferase I</fullName>
    </alternativeName>
</protein>
<evidence type="ECO:0000256" key="1">
    <source>
        <dbReference type="ARBA" id="ARBA00004477"/>
    </source>
</evidence>
<keyword evidence="4 13" id="KW-0337">GPI-anchor biosynthesis</keyword>
<comment type="similarity">
    <text evidence="3 13">Belongs to the PIGM family.</text>
</comment>
<evidence type="ECO:0000256" key="8">
    <source>
        <dbReference type="ARBA" id="ARBA00022824"/>
    </source>
</evidence>
<evidence type="ECO:0000256" key="10">
    <source>
        <dbReference type="ARBA" id="ARBA00023136"/>
    </source>
</evidence>
<feature type="transmembrane region" description="Helical" evidence="13">
    <location>
        <begin position="203"/>
        <end position="225"/>
    </location>
</feature>
<evidence type="ECO:0000256" key="6">
    <source>
        <dbReference type="ARBA" id="ARBA00022679"/>
    </source>
</evidence>
<feature type="transmembrane region" description="Helical" evidence="13">
    <location>
        <begin position="7"/>
        <end position="25"/>
    </location>
</feature>
<proteinExistence type="inferred from homology"/>
<comment type="subcellular location">
    <subcellularLocation>
        <location evidence="1 13">Endoplasmic reticulum membrane</location>
        <topology evidence="1 13">Multi-pass membrane protein</topology>
    </subcellularLocation>
</comment>
<dbReference type="EC" id="2.4.1.-" evidence="13"/>
<dbReference type="Pfam" id="PF05007">
    <property type="entry name" value="Mannosyl_trans"/>
    <property type="match status" value="1"/>
</dbReference>
<name>A0ABR3L5P2_9TELE</name>
<feature type="transmembrane region" description="Helical" evidence="13">
    <location>
        <begin position="84"/>
        <end position="102"/>
    </location>
</feature>
<feature type="transmembrane region" description="Helical" evidence="13">
    <location>
        <begin position="291"/>
        <end position="314"/>
    </location>
</feature>
<comment type="pathway">
    <text evidence="2 13">Glycolipid biosynthesis; glycosylphosphatidylinositol-anchor biosynthesis.</text>
</comment>
<evidence type="ECO:0000256" key="3">
    <source>
        <dbReference type="ARBA" id="ARBA00011071"/>
    </source>
</evidence>
<dbReference type="PANTHER" id="PTHR12886">
    <property type="entry name" value="PIG-M MANNOSYLTRANSFERASE"/>
    <property type="match status" value="1"/>
</dbReference>
<dbReference type="Proteomes" id="UP001558613">
    <property type="component" value="Unassembled WGS sequence"/>
</dbReference>
<evidence type="ECO:0000256" key="11">
    <source>
        <dbReference type="ARBA" id="ARBA00093408"/>
    </source>
</evidence>
<keyword evidence="7 13" id="KW-0812">Transmembrane</keyword>
<organism evidence="14 15">
    <name type="scientific">Cirrhinus molitorella</name>
    <name type="common">mud carp</name>
    <dbReference type="NCBI Taxonomy" id="172907"/>
    <lineage>
        <taxon>Eukaryota</taxon>
        <taxon>Metazoa</taxon>
        <taxon>Chordata</taxon>
        <taxon>Craniata</taxon>
        <taxon>Vertebrata</taxon>
        <taxon>Euteleostomi</taxon>
        <taxon>Actinopterygii</taxon>
        <taxon>Neopterygii</taxon>
        <taxon>Teleostei</taxon>
        <taxon>Ostariophysi</taxon>
        <taxon>Cypriniformes</taxon>
        <taxon>Cyprinidae</taxon>
        <taxon>Labeoninae</taxon>
        <taxon>Labeonini</taxon>
        <taxon>Cirrhinus</taxon>
    </lineage>
</organism>
<feature type="transmembrane region" description="Helical" evidence="13">
    <location>
        <begin position="262"/>
        <end position="284"/>
    </location>
</feature>
<keyword evidence="8 13" id="KW-0256">Endoplasmic reticulum</keyword>
<comment type="function">
    <text evidence="11 13">Catalytic subunit of the glycosylphosphatidylinositol-mannosyltransferase I complex which catalyzes the transfer of the first mannose, via an alpha-1,4 bond from a dolichol-phosphate-mannose (Dol-P-Man) to the glucosaminyl acyl phosphatidylinositol (GlcN-(acyl)PI) intermediate to generate alpha-D-Man-(1-&gt;4)-alpha-D-GlcN-(1-&gt;6)-(1-radyl,2-acyl-sn-glycero-3-phospho)-2-acyl-inositol and participates in the sixth step of the glycosylphosphatidylinositol-anchor biosynthesis.</text>
</comment>
<evidence type="ECO:0000256" key="5">
    <source>
        <dbReference type="ARBA" id="ARBA00022676"/>
    </source>
</evidence>
<evidence type="ECO:0000256" key="12">
    <source>
        <dbReference type="ARBA" id="ARBA00093608"/>
    </source>
</evidence>
<dbReference type="InterPro" id="IPR007704">
    <property type="entry name" value="PIG-M"/>
</dbReference>